<evidence type="ECO:0000313" key="2">
    <source>
        <dbReference type="EMBL" id="QIP17789.1"/>
    </source>
</evidence>
<evidence type="ECO:0000313" key="3">
    <source>
        <dbReference type="Proteomes" id="UP000501802"/>
    </source>
</evidence>
<dbReference type="Gene3D" id="1.20.120.450">
    <property type="entry name" value="dinb family like domain"/>
    <property type="match status" value="1"/>
</dbReference>
<feature type="domain" description="DinB-like" evidence="1">
    <location>
        <begin position="17"/>
        <end position="169"/>
    </location>
</feature>
<dbReference type="Pfam" id="PF12867">
    <property type="entry name" value="DinB_2"/>
    <property type="match status" value="1"/>
</dbReference>
<protein>
    <submittedName>
        <fullName evidence="2">DinB family protein</fullName>
    </submittedName>
</protein>
<dbReference type="InterPro" id="IPR034660">
    <property type="entry name" value="DinB/YfiT-like"/>
</dbReference>
<dbReference type="Proteomes" id="UP000501802">
    <property type="component" value="Chromosome"/>
</dbReference>
<proteinExistence type="predicted"/>
<dbReference type="AlphaFoldDB" id="A0A6G9AZM1"/>
<evidence type="ECO:0000259" key="1">
    <source>
        <dbReference type="Pfam" id="PF12867"/>
    </source>
</evidence>
<reference evidence="2 3" key="1">
    <citation type="submission" date="2020-03" db="EMBL/GenBank/DDBJ databases">
        <authorList>
            <person name="Kim M.K."/>
        </authorList>
    </citation>
    <scope>NUCLEOTIDE SEQUENCE [LARGE SCALE GENOMIC DNA]</scope>
    <source>
        <strain evidence="2 3">BT328</strain>
    </source>
</reference>
<dbReference type="InterPro" id="IPR024775">
    <property type="entry name" value="DinB-like"/>
</dbReference>
<dbReference type="SUPFAM" id="SSF109854">
    <property type="entry name" value="DinB/YfiT-like putative metalloenzymes"/>
    <property type="match status" value="1"/>
</dbReference>
<gene>
    <name evidence="2" type="ORF">G8759_12815</name>
</gene>
<organism evidence="2 3">
    <name type="scientific">Spirosoma aureum</name>
    <dbReference type="NCBI Taxonomy" id="2692134"/>
    <lineage>
        <taxon>Bacteria</taxon>
        <taxon>Pseudomonadati</taxon>
        <taxon>Bacteroidota</taxon>
        <taxon>Cytophagia</taxon>
        <taxon>Cytophagales</taxon>
        <taxon>Cytophagaceae</taxon>
        <taxon>Spirosoma</taxon>
    </lineage>
</organism>
<sequence>MESTQIDIQSRLLADCQEFLEVTDKLSEDQFKWQVDGKWSVAEVMQHLYLSARPVARLMTGPREVFSQWGQAEMPSRSYETIAAIYQKALTLRRQAPPSMSPRPEDMQVEKSVIIDRFSGIYQALTEATNGWSDDDLDLLLIPHPLLGYLTVREMLFFTSTHTQHHLRLLPKL</sequence>
<keyword evidence="3" id="KW-1185">Reference proteome</keyword>
<dbReference type="KEGG" id="spib:G8759_12815"/>
<accession>A0A6G9AZM1</accession>
<name>A0A6G9AZM1_9BACT</name>
<dbReference type="EMBL" id="CP050063">
    <property type="protein sequence ID" value="QIP17789.1"/>
    <property type="molecule type" value="Genomic_DNA"/>
</dbReference>